<dbReference type="InterPro" id="IPR036286">
    <property type="entry name" value="LexA/Signal_pep-like_sf"/>
</dbReference>
<sequence>MTSDVAMEFSEPLLHLRSERKQQILPLASEHVAAGFPSPAEDYIEIGIDLNEQLIRHPASTFFLRVSGHSMTGVGIHNGDLLVVDRSLDARPGHIVVAILDGAFTLKQLVRHRGVLRLEAAHSNYPPLDLACFGDVQIWGVAVHSIHSLNPAQQISHSTQRLHE</sequence>
<dbReference type="GO" id="GO:0006281">
    <property type="term" value="P:DNA repair"/>
    <property type="evidence" value="ECO:0007669"/>
    <property type="project" value="UniProtKB-KW"/>
</dbReference>
<dbReference type="GO" id="GO:0003677">
    <property type="term" value="F:DNA binding"/>
    <property type="evidence" value="ECO:0007669"/>
    <property type="project" value="InterPro"/>
</dbReference>
<keyword evidence="10" id="KW-1185">Reference proteome</keyword>
<evidence type="ECO:0000256" key="6">
    <source>
        <dbReference type="ARBA" id="ARBA00023236"/>
    </source>
</evidence>
<gene>
    <name evidence="9" type="ordered locus">PMT_0635</name>
</gene>
<dbReference type="GO" id="GO:0006355">
    <property type="term" value="P:regulation of DNA-templated transcription"/>
    <property type="evidence" value="ECO:0007669"/>
    <property type="project" value="InterPro"/>
</dbReference>
<name>Q7V7U8_PROMM</name>
<dbReference type="InterPro" id="IPR006197">
    <property type="entry name" value="Peptidase_S24_LexA"/>
</dbReference>
<dbReference type="Pfam" id="PF00717">
    <property type="entry name" value="Peptidase_S24"/>
    <property type="match status" value="1"/>
</dbReference>
<dbReference type="GO" id="GO:0016787">
    <property type="term" value="F:hydrolase activity"/>
    <property type="evidence" value="ECO:0007669"/>
    <property type="project" value="UniProtKB-KW"/>
</dbReference>
<evidence type="ECO:0000313" key="10">
    <source>
        <dbReference type="Proteomes" id="UP000001423"/>
    </source>
</evidence>
<evidence type="ECO:0000313" key="9">
    <source>
        <dbReference type="EMBL" id="CAE20810.1"/>
    </source>
</evidence>
<dbReference type="PANTHER" id="PTHR33516">
    <property type="entry name" value="LEXA REPRESSOR"/>
    <property type="match status" value="1"/>
</dbReference>
<dbReference type="EMBL" id="BX548175">
    <property type="protein sequence ID" value="CAE20810.1"/>
    <property type="molecule type" value="Genomic_DNA"/>
</dbReference>
<dbReference type="InterPro" id="IPR050077">
    <property type="entry name" value="LexA_repressor"/>
</dbReference>
<proteinExistence type="inferred from homology"/>
<keyword evidence="4 7" id="KW-0068">Autocatalytic cleavage</keyword>
<dbReference type="EC" id="3.4.21.-" evidence="9"/>
<dbReference type="eggNOG" id="COG1974">
    <property type="taxonomic scope" value="Bacteria"/>
</dbReference>
<protein>
    <submittedName>
        <fullName evidence="9">Putative SOS mutagenesis protein UmuD</fullName>
        <ecNumber evidence="9">3.4.21.-</ecNumber>
    </submittedName>
</protein>
<dbReference type="Gene3D" id="2.10.109.10">
    <property type="entry name" value="Umud Fragment, subunit A"/>
    <property type="match status" value="1"/>
</dbReference>
<dbReference type="InterPro" id="IPR039418">
    <property type="entry name" value="LexA-like"/>
</dbReference>
<keyword evidence="6" id="KW-0742">SOS response</keyword>
<dbReference type="AlphaFoldDB" id="Q7V7U8"/>
<evidence type="ECO:0000256" key="2">
    <source>
        <dbReference type="ARBA" id="ARBA00022763"/>
    </source>
</evidence>
<dbReference type="KEGG" id="pmt:PMT_0635"/>
<keyword evidence="2" id="KW-0227">DNA damage</keyword>
<feature type="domain" description="Peptidase S24/S26A/S26B/S26C" evidence="8">
    <location>
        <begin position="27"/>
        <end position="143"/>
    </location>
</feature>
<dbReference type="SUPFAM" id="SSF51306">
    <property type="entry name" value="LexA/Signal peptidase"/>
    <property type="match status" value="1"/>
</dbReference>
<dbReference type="PRINTS" id="PR00726">
    <property type="entry name" value="LEXASERPTASE"/>
</dbReference>
<dbReference type="CDD" id="cd06529">
    <property type="entry name" value="S24_LexA-like"/>
    <property type="match status" value="1"/>
</dbReference>
<dbReference type="Proteomes" id="UP000001423">
    <property type="component" value="Chromosome"/>
</dbReference>
<evidence type="ECO:0000256" key="5">
    <source>
        <dbReference type="ARBA" id="ARBA00023204"/>
    </source>
</evidence>
<evidence type="ECO:0000256" key="3">
    <source>
        <dbReference type="ARBA" id="ARBA00022801"/>
    </source>
</evidence>
<keyword evidence="5" id="KW-0234">DNA repair</keyword>
<dbReference type="PANTHER" id="PTHR33516:SF2">
    <property type="entry name" value="LEXA REPRESSOR-RELATED"/>
    <property type="match status" value="1"/>
</dbReference>
<dbReference type="NCBIfam" id="NF007621">
    <property type="entry name" value="PRK10276.1"/>
    <property type="match status" value="1"/>
</dbReference>
<evidence type="ECO:0000256" key="1">
    <source>
        <dbReference type="ARBA" id="ARBA00007484"/>
    </source>
</evidence>
<dbReference type="MEROPS" id="S24.003"/>
<dbReference type="GO" id="GO:0009432">
    <property type="term" value="P:SOS response"/>
    <property type="evidence" value="ECO:0007669"/>
    <property type="project" value="UniProtKB-KW"/>
</dbReference>
<comment type="similarity">
    <text evidence="1 7">Belongs to the peptidase S24 family.</text>
</comment>
<accession>Q7V7U8</accession>
<evidence type="ECO:0000259" key="8">
    <source>
        <dbReference type="Pfam" id="PF00717"/>
    </source>
</evidence>
<dbReference type="HOGENOM" id="CLU_066192_0_0_3"/>
<keyword evidence="3 7" id="KW-0378">Hydrolase</keyword>
<reference evidence="9 10" key="1">
    <citation type="journal article" date="2003" name="Nature">
        <title>Genome divergence in two Prochlorococcus ecotypes reflects oceanic niche differentiation.</title>
        <authorList>
            <person name="Rocap G."/>
            <person name="Larimer F.W."/>
            <person name="Lamerdin J.E."/>
            <person name="Malfatti S."/>
            <person name="Chain P."/>
            <person name="Ahlgren N.A."/>
            <person name="Arellano A."/>
            <person name="Coleman M."/>
            <person name="Hauser L."/>
            <person name="Hess W.R."/>
            <person name="Johnson Z.I."/>
            <person name="Land M.L."/>
            <person name="Lindell D."/>
            <person name="Post A.F."/>
            <person name="Regala W."/>
            <person name="Shah M."/>
            <person name="Shaw S.L."/>
            <person name="Steglich C."/>
            <person name="Sullivan M.B."/>
            <person name="Ting C.S."/>
            <person name="Tolonen A."/>
            <person name="Webb E.A."/>
            <person name="Zinser E.R."/>
            <person name="Chisholm S.W."/>
        </authorList>
    </citation>
    <scope>NUCLEOTIDE SEQUENCE [LARGE SCALE GENOMIC DNA]</scope>
    <source>
        <strain evidence="10">MIT 9313</strain>
    </source>
</reference>
<dbReference type="InterPro" id="IPR015927">
    <property type="entry name" value="Peptidase_S24_S26A/B/C"/>
</dbReference>
<organism evidence="9 10">
    <name type="scientific">Prochlorococcus marinus (strain MIT 9313)</name>
    <dbReference type="NCBI Taxonomy" id="74547"/>
    <lineage>
        <taxon>Bacteria</taxon>
        <taxon>Bacillati</taxon>
        <taxon>Cyanobacteriota</taxon>
        <taxon>Cyanophyceae</taxon>
        <taxon>Synechococcales</taxon>
        <taxon>Prochlorococcaceae</taxon>
        <taxon>Prochlorococcus</taxon>
    </lineage>
</organism>
<evidence type="ECO:0000256" key="4">
    <source>
        <dbReference type="ARBA" id="ARBA00022813"/>
    </source>
</evidence>
<evidence type="ECO:0000256" key="7">
    <source>
        <dbReference type="RuleBase" id="RU003991"/>
    </source>
</evidence>